<evidence type="ECO:0000256" key="1">
    <source>
        <dbReference type="ARBA" id="ARBA00022857"/>
    </source>
</evidence>
<dbReference type="Pfam" id="PF13561">
    <property type="entry name" value="adh_short_C2"/>
    <property type="match status" value="1"/>
</dbReference>
<keyword evidence="4" id="KW-1185">Reference proteome</keyword>
<keyword evidence="2" id="KW-0560">Oxidoreductase</keyword>
<dbReference type="SUPFAM" id="SSF51735">
    <property type="entry name" value="NAD(P)-binding Rossmann-fold domains"/>
    <property type="match status" value="1"/>
</dbReference>
<dbReference type="InterPro" id="IPR045000">
    <property type="entry name" value="TR"/>
</dbReference>
<comment type="caution">
    <text evidence="3">The sequence shown here is derived from an EMBL/GenBank/DDBJ whole genome shotgun (WGS) entry which is preliminary data.</text>
</comment>
<name>A0A8J5LPM8_ZINOF</name>
<proteinExistence type="predicted"/>
<accession>A0A8J5LPM8</accession>
<dbReference type="GO" id="GO:0016491">
    <property type="term" value="F:oxidoreductase activity"/>
    <property type="evidence" value="ECO:0007669"/>
    <property type="project" value="UniProtKB-KW"/>
</dbReference>
<dbReference type="PANTHER" id="PTHR42898">
    <property type="entry name" value="TROPINONE REDUCTASE"/>
    <property type="match status" value="1"/>
</dbReference>
<reference evidence="3 4" key="1">
    <citation type="submission" date="2020-08" db="EMBL/GenBank/DDBJ databases">
        <title>Plant Genome Project.</title>
        <authorList>
            <person name="Zhang R.-G."/>
        </authorList>
    </citation>
    <scope>NUCLEOTIDE SEQUENCE [LARGE SCALE GENOMIC DNA]</scope>
    <source>
        <tissue evidence="3">Rhizome</tissue>
    </source>
</reference>
<dbReference type="PANTHER" id="PTHR42898:SF6">
    <property type="entry name" value="NADP-DEPENDENT MANNITOL DEHYDROGENASE"/>
    <property type="match status" value="1"/>
</dbReference>
<keyword evidence="1" id="KW-0521">NADP</keyword>
<dbReference type="EMBL" id="JACMSC010000004">
    <property type="protein sequence ID" value="KAG6523169.1"/>
    <property type="molecule type" value="Genomic_DNA"/>
</dbReference>
<gene>
    <name evidence="3" type="ORF">ZIOFF_013022</name>
</gene>
<evidence type="ECO:0000256" key="2">
    <source>
        <dbReference type="ARBA" id="ARBA00023002"/>
    </source>
</evidence>
<dbReference type="AlphaFoldDB" id="A0A8J5LPM8"/>
<protein>
    <submittedName>
        <fullName evidence="3">Uncharacterized protein</fullName>
    </submittedName>
</protein>
<sequence>MVGAMSHRCGDREIGARARVPVLGRMKLGRLAEEKKGLADGGAMNQLTRCLACEWAKDNIRTNCVVPDVVNTPMAKLFMDNEEQVAKWCHRAPLGRVGEPEEVAASVAFLLPSFFIFHISPVKRLSSMEVKQYAVTIKSRRVYI</sequence>
<dbReference type="InterPro" id="IPR002347">
    <property type="entry name" value="SDR_fam"/>
</dbReference>
<dbReference type="Gene3D" id="3.40.50.720">
    <property type="entry name" value="NAD(P)-binding Rossmann-like Domain"/>
    <property type="match status" value="1"/>
</dbReference>
<evidence type="ECO:0000313" key="4">
    <source>
        <dbReference type="Proteomes" id="UP000734854"/>
    </source>
</evidence>
<dbReference type="PRINTS" id="PR00081">
    <property type="entry name" value="GDHRDH"/>
</dbReference>
<organism evidence="3 4">
    <name type="scientific">Zingiber officinale</name>
    <name type="common">Ginger</name>
    <name type="synonym">Amomum zingiber</name>
    <dbReference type="NCBI Taxonomy" id="94328"/>
    <lineage>
        <taxon>Eukaryota</taxon>
        <taxon>Viridiplantae</taxon>
        <taxon>Streptophyta</taxon>
        <taxon>Embryophyta</taxon>
        <taxon>Tracheophyta</taxon>
        <taxon>Spermatophyta</taxon>
        <taxon>Magnoliopsida</taxon>
        <taxon>Liliopsida</taxon>
        <taxon>Zingiberales</taxon>
        <taxon>Zingiberaceae</taxon>
        <taxon>Zingiber</taxon>
    </lineage>
</organism>
<evidence type="ECO:0000313" key="3">
    <source>
        <dbReference type="EMBL" id="KAG6523169.1"/>
    </source>
</evidence>
<dbReference type="Proteomes" id="UP000734854">
    <property type="component" value="Unassembled WGS sequence"/>
</dbReference>
<dbReference type="InterPro" id="IPR036291">
    <property type="entry name" value="NAD(P)-bd_dom_sf"/>
</dbReference>